<evidence type="ECO:0000259" key="2">
    <source>
        <dbReference type="Pfam" id="PF00013"/>
    </source>
</evidence>
<keyword evidence="1" id="KW-0694">RNA-binding</keyword>
<evidence type="ECO:0000313" key="4">
    <source>
        <dbReference type="Proteomes" id="UP000014500"/>
    </source>
</evidence>
<reference evidence="4" key="1">
    <citation type="submission" date="2011-05" db="EMBL/GenBank/DDBJ databases">
        <authorList>
            <person name="Richards S.R."/>
            <person name="Qu J."/>
            <person name="Jiang H."/>
            <person name="Jhangiani S.N."/>
            <person name="Agravi P."/>
            <person name="Goodspeed R."/>
            <person name="Gross S."/>
            <person name="Mandapat C."/>
            <person name="Jackson L."/>
            <person name="Mathew T."/>
            <person name="Pu L."/>
            <person name="Thornton R."/>
            <person name="Saada N."/>
            <person name="Wilczek-Boney K.B."/>
            <person name="Lee S."/>
            <person name="Kovar C."/>
            <person name="Wu Y."/>
            <person name="Scherer S.E."/>
            <person name="Worley K.C."/>
            <person name="Muzny D.M."/>
            <person name="Gibbs R."/>
        </authorList>
    </citation>
    <scope>NUCLEOTIDE SEQUENCE</scope>
    <source>
        <strain evidence="4">Brora</strain>
    </source>
</reference>
<accession>T1JIW8</accession>
<dbReference type="Proteomes" id="UP000014500">
    <property type="component" value="Unassembled WGS sequence"/>
</dbReference>
<dbReference type="Pfam" id="PF00013">
    <property type="entry name" value="KH_1"/>
    <property type="match status" value="1"/>
</dbReference>
<dbReference type="AlphaFoldDB" id="T1JIW8"/>
<keyword evidence="4" id="KW-1185">Reference proteome</keyword>
<dbReference type="EMBL" id="JH431629">
    <property type="status" value="NOT_ANNOTATED_CDS"/>
    <property type="molecule type" value="Genomic_DNA"/>
</dbReference>
<dbReference type="STRING" id="126957.T1JIW8"/>
<proteinExistence type="predicted"/>
<dbReference type="PROSITE" id="PS50084">
    <property type="entry name" value="KH_TYPE_1"/>
    <property type="match status" value="1"/>
</dbReference>
<sequence>MAINSKQITYFELPPIHVSRSDAVAAHAWPWPLPLVPNPGMCPMAPIILTIAAELSVACNVLFDIIPKLEDYVHHKTLDFECEVHVLVHQSQAGCIIGRAGFKIKELREVSEEF</sequence>
<feature type="domain" description="K Homology" evidence="2">
    <location>
        <begin position="84"/>
        <end position="110"/>
    </location>
</feature>
<evidence type="ECO:0000256" key="1">
    <source>
        <dbReference type="PROSITE-ProRule" id="PRU00117"/>
    </source>
</evidence>
<protein>
    <recommendedName>
        <fullName evidence="2">K Homology domain-containing protein</fullName>
    </recommendedName>
</protein>
<dbReference type="eggNOG" id="KOG2192">
    <property type="taxonomic scope" value="Eukaryota"/>
</dbReference>
<reference evidence="3" key="2">
    <citation type="submission" date="2015-02" db="UniProtKB">
        <authorList>
            <consortium name="EnsemblMetazoa"/>
        </authorList>
    </citation>
    <scope>IDENTIFICATION</scope>
</reference>
<dbReference type="HOGENOM" id="CLU_2124155_0_0_1"/>
<dbReference type="InterPro" id="IPR004088">
    <property type="entry name" value="KH_dom_type_1"/>
</dbReference>
<dbReference type="EnsemblMetazoa" id="SMAR013799-RA">
    <property type="protein sequence ID" value="SMAR013799-PA"/>
    <property type="gene ID" value="SMAR013799"/>
</dbReference>
<dbReference type="Gene3D" id="3.30.310.210">
    <property type="match status" value="1"/>
</dbReference>
<evidence type="ECO:0000313" key="3">
    <source>
        <dbReference type="EnsemblMetazoa" id="SMAR013799-PA"/>
    </source>
</evidence>
<dbReference type="GO" id="GO:0003723">
    <property type="term" value="F:RNA binding"/>
    <property type="evidence" value="ECO:0007669"/>
    <property type="project" value="UniProtKB-UniRule"/>
</dbReference>
<name>T1JIW8_STRMM</name>
<organism evidence="3 4">
    <name type="scientific">Strigamia maritima</name>
    <name type="common">European centipede</name>
    <name type="synonym">Geophilus maritimus</name>
    <dbReference type="NCBI Taxonomy" id="126957"/>
    <lineage>
        <taxon>Eukaryota</taxon>
        <taxon>Metazoa</taxon>
        <taxon>Ecdysozoa</taxon>
        <taxon>Arthropoda</taxon>
        <taxon>Myriapoda</taxon>
        <taxon>Chilopoda</taxon>
        <taxon>Pleurostigmophora</taxon>
        <taxon>Geophilomorpha</taxon>
        <taxon>Linotaeniidae</taxon>
        <taxon>Strigamia</taxon>
    </lineage>
</organism>